<evidence type="ECO:0000259" key="2">
    <source>
        <dbReference type="Pfam" id="PF14636"/>
    </source>
</evidence>
<dbReference type="InterPro" id="IPR028084">
    <property type="entry name" value="FNIP_N_dom"/>
</dbReference>
<feature type="region of interest" description="Disordered" evidence="1">
    <location>
        <begin position="732"/>
        <end position="759"/>
    </location>
</feature>
<dbReference type="Proteomes" id="UP000285405">
    <property type="component" value="Unassembled WGS sequence"/>
</dbReference>
<evidence type="ECO:0000313" key="3">
    <source>
        <dbReference type="EMBL" id="RKF77689.1"/>
    </source>
</evidence>
<name>A0A420IT22_9PEZI</name>
<organism evidence="3 4">
    <name type="scientific">Golovinomyces cichoracearum</name>
    <dbReference type="NCBI Taxonomy" id="62708"/>
    <lineage>
        <taxon>Eukaryota</taxon>
        <taxon>Fungi</taxon>
        <taxon>Dikarya</taxon>
        <taxon>Ascomycota</taxon>
        <taxon>Pezizomycotina</taxon>
        <taxon>Leotiomycetes</taxon>
        <taxon>Erysiphales</taxon>
        <taxon>Erysiphaceae</taxon>
        <taxon>Golovinomyces</taxon>
    </lineage>
</organism>
<evidence type="ECO:0000256" key="1">
    <source>
        <dbReference type="SAM" id="MobiDB-lite"/>
    </source>
</evidence>
<feature type="region of interest" description="Disordered" evidence="1">
    <location>
        <begin position="776"/>
        <end position="806"/>
    </location>
</feature>
<dbReference type="GO" id="GO:0005737">
    <property type="term" value="C:cytoplasm"/>
    <property type="evidence" value="ECO:0007669"/>
    <property type="project" value="TreeGrafter"/>
</dbReference>
<dbReference type="EMBL" id="MCBR01006167">
    <property type="protein sequence ID" value="RKF77689.1"/>
    <property type="molecule type" value="Genomic_DNA"/>
</dbReference>
<comment type="caution">
    <text evidence="3">The sequence shown here is derived from an EMBL/GenBank/DDBJ whole genome shotgun (WGS) entry which is preliminary data.</text>
</comment>
<dbReference type="PANTHER" id="PTHR21634">
    <property type="entry name" value="RE13835P"/>
    <property type="match status" value="1"/>
</dbReference>
<accession>A0A420IT22</accession>
<dbReference type="GO" id="GO:0042030">
    <property type="term" value="F:ATPase inhibitor activity"/>
    <property type="evidence" value="ECO:0007669"/>
    <property type="project" value="TreeGrafter"/>
</dbReference>
<proteinExistence type="predicted"/>
<evidence type="ECO:0000313" key="4">
    <source>
        <dbReference type="Proteomes" id="UP000285405"/>
    </source>
</evidence>
<protein>
    <recommendedName>
        <fullName evidence="2">Folliculin-interacting protein N-terminal domain-containing protein</fullName>
    </recommendedName>
</protein>
<gene>
    <name evidence="3" type="ORF">GcC1_061016</name>
</gene>
<sequence>MSLLARMLSTASSIPNSTLDSNLEDQFTYNLLFPGPEALCHKDQIFQLTSDAETTAFASKFDLDTKFNIDLCDVRVIIMQDVTPQSGSPYLLYDSHTPSSSDAEGQENHNSPRKGHRRFQSRNYSNYMETDAQRTTREYQEEMTTFSNCIFGNSEILAHKGTGTKVHILPLVNNATHTSRSYAGDGSILPGKPSARDSKLANSLTSEPAHTQGSFRLCATNTTFKKSPERKKILITRTFPVHIMSDNFVYVASPANDAIRISHHTDYYFLCFYQSESKIKTRISLPKQTKTPIYAVGLVISSPPTTASPTAHNIGSSYHTPGSLLDRDNFSSFNSTQWPGSTKTGNGYDMESADSTNFNDFGSQIDVIAHHWDVITRTLTHLQAEAIRILSPMLGRAFLSSVDPQRKLTSENSTRCPMIEKNISNKLKPLEIPRLCLKMVKLDTNCLMQAEKMCSTVDESRRRILTGLSARQVVTGQERWGIWRDQARAVCRWSDRKDQDFLHFLLTAFLGNHTDWIQVMAPDWYRQNFYQQQILMRDEDAPVRSRTIIVSNDKVLARRLIFLLSSFLHPDQKIDSNALFRPGTSISSGAYSISPSNSPTAFLREGSPRQISKRAAGNDRIMQTRSPSKQGEFRYHSSGLIKSANLPIPGSDTIARKSSVATVSTATPITSLPYFSTGSASKETKPMVLSTRGASPATDDLIRLNKGHHLVEPQRQKKYSGWGDFISDIWKGSSKSKPSSRHMAAKKSPTNNSPPRIHSLQECPTTLDAEIRIDKKNKESESATNTDQILHPAQRIPDPSGAYESPVKTSINRIDGIIDIDVQLPDYLHYDNNLNPPYSSGDPSSLEFGGRSQLFEHSPLERSVVADHVNVGGWLPQYSPDFTLQAVPGYDGIIEEIKASLQAEKTPSIGYHNSDKWIDIGSAIVADTRNLSVKHILYRRSICPGEANYNAPVCLYGSSNKNHNETSHQMSLDDKVTGCFFEETISSMEKSFAEVVKKIVASNGNAEDTLPETFPKSNFQAKGLADSGISVGKYPIPIKSNNEVPRNKCKHIVLGALEEIIKDIAECRGSVHKKGEENNYLRTSVRNWLSSVENAAL</sequence>
<dbReference type="PANTHER" id="PTHR21634:SF9">
    <property type="entry name" value="RE13835P"/>
    <property type="match status" value="1"/>
</dbReference>
<dbReference type="AlphaFoldDB" id="A0A420IT22"/>
<feature type="domain" description="Folliculin-interacting protein N-terminal" evidence="2">
    <location>
        <begin position="73"/>
        <end position="118"/>
    </location>
</feature>
<dbReference type="Pfam" id="PF14636">
    <property type="entry name" value="FNIP_N"/>
    <property type="match status" value="2"/>
</dbReference>
<feature type="compositionally biased region" description="Basic residues" evidence="1">
    <location>
        <begin position="111"/>
        <end position="120"/>
    </location>
</feature>
<dbReference type="GO" id="GO:0051087">
    <property type="term" value="F:protein-folding chaperone binding"/>
    <property type="evidence" value="ECO:0007669"/>
    <property type="project" value="TreeGrafter"/>
</dbReference>
<dbReference type="OrthoDB" id="5428015at2759"/>
<feature type="domain" description="Folliculin-interacting protein N-terminal" evidence="2">
    <location>
        <begin position="120"/>
        <end position="171"/>
    </location>
</feature>
<reference evidence="3 4" key="1">
    <citation type="journal article" date="2018" name="BMC Genomics">
        <title>Comparative genome analyses reveal sequence features reflecting distinct modes of host-adaptation between dicot and monocot powdery mildew.</title>
        <authorList>
            <person name="Wu Y."/>
            <person name="Ma X."/>
            <person name="Pan Z."/>
            <person name="Kale S.D."/>
            <person name="Song Y."/>
            <person name="King H."/>
            <person name="Zhang Q."/>
            <person name="Presley C."/>
            <person name="Deng X."/>
            <person name="Wei C.I."/>
            <person name="Xiao S."/>
        </authorList>
    </citation>
    <scope>NUCLEOTIDE SEQUENCE [LARGE SCALE GENOMIC DNA]</scope>
    <source>
        <strain evidence="3">UCSC1</strain>
    </source>
</reference>
<feature type="region of interest" description="Disordered" evidence="1">
    <location>
        <begin position="89"/>
        <end position="136"/>
    </location>
</feature>